<protein>
    <submittedName>
        <fullName evidence="2">Uncharacterized protein</fullName>
    </submittedName>
</protein>
<sequence length="39" mass="4570">MTSTWLFCLMILQSPQNTNFFSILFDSLFTLSYIAFLSQ</sequence>
<keyword evidence="1" id="KW-0812">Transmembrane</keyword>
<dbReference type="Proteomes" id="UP000215002">
    <property type="component" value="Chromosome"/>
</dbReference>
<evidence type="ECO:0000313" key="3">
    <source>
        <dbReference type="Proteomes" id="UP000215002"/>
    </source>
</evidence>
<gene>
    <name evidence="2" type="ORF">MuYL_0598</name>
</gene>
<accession>A0A223NSK9</accession>
<evidence type="ECO:0000256" key="1">
    <source>
        <dbReference type="SAM" id="Phobius"/>
    </source>
</evidence>
<dbReference type="AlphaFoldDB" id="A0A223NSK9"/>
<keyword evidence="3" id="KW-1185">Reference proteome</keyword>
<dbReference type="KEGG" id="muc:MuYL_0598"/>
<name>A0A223NSK9_9SPHI</name>
<dbReference type="EMBL" id="CP022743">
    <property type="protein sequence ID" value="ASU32501.1"/>
    <property type="molecule type" value="Genomic_DNA"/>
</dbReference>
<feature type="transmembrane region" description="Helical" evidence="1">
    <location>
        <begin position="20"/>
        <end position="38"/>
    </location>
</feature>
<reference evidence="2 3" key="1">
    <citation type="submission" date="2017-08" db="EMBL/GenBank/DDBJ databases">
        <title>Complete genome sequence of Mucilaginibacter sp. strain BJC16-A31.</title>
        <authorList>
            <consortium name="Henan University of Science and Technology"/>
            <person name="You X."/>
        </authorList>
    </citation>
    <scope>NUCLEOTIDE SEQUENCE [LARGE SCALE GENOMIC DNA]</scope>
    <source>
        <strain evidence="2 3">BJC16-A31</strain>
    </source>
</reference>
<keyword evidence="1" id="KW-1133">Transmembrane helix</keyword>
<keyword evidence="1" id="KW-0472">Membrane</keyword>
<organism evidence="2 3">
    <name type="scientific">Mucilaginibacter xinganensis</name>
    <dbReference type="NCBI Taxonomy" id="1234841"/>
    <lineage>
        <taxon>Bacteria</taxon>
        <taxon>Pseudomonadati</taxon>
        <taxon>Bacteroidota</taxon>
        <taxon>Sphingobacteriia</taxon>
        <taxon>Sphingobacteriales</taxon>
        <taxon>Sphingobacteriaceae</taxon>
        <taxon>Mucilaginibacter</taxon>
    </lineage>
</organism>
<evidence type="ECO:0000313" key="2">
    <source>
        <dbReference type="EMBL" id="ASU32501.1"/>
    </source>
</evidence>
<proteinExistence type="predicted"/>